<keyword evidence="5" id="KW-0067">ATP-binding</keyword>
<comment type="caution">
    <text evidence="11">The sequence shown here is derived from an EMBL/GenBank/DDBJ whole genome shotgun (WGS) entry which is preliminary data.</text>
</comment>
<dbReference type="Pfam" id="PF01467">
    <property type="entry name" value="CTP_transf_like"/>
    <property type="match status" value="1"/>
</dbReference>
<evidence type="ECO:0000259" key="10">
    <source>
        <dbReference type="Pfam" id="PF01467"/>
    </source>
</evidence>
<keyword evidence="1" id="KW-0963">Cytoplasm</keyword>
<gene>
    <name evidence="11" type="primary">coaD_2</name>
    <name evidence="11" type="ORF">Adu01nite_60690</name>
</gene>
<dbReference type="PANTHER" id="PTHR21342">
    <property type="entry name" value="PHOSPHOPANTETHEINE ADENYLYLTRANSFERASE"/>
    <property type="match status" value="1"/>
</dbReference>
<dbReference type="NCBIfam" id="TIGR00125">
    <property type="entry name" value="cyt_tran_rel"/>
    <property type="match status" value="1"/>
</dbReference>
<dbReference type="GO" id="GO:0016779">
    <property type="term" value="F:nucleotidyltransferase activity"/>
    <property type="evidence" value="ECO:0007669"/>
    <property type="project" value="UniProtKB-KW"/>
</dbReference>
<evidence type="ECO:0000256" key="7">
    <source>
        <dbReference type="ARBA" id="ARBA00022993"/>
    </source>
</evidence>
<evidence type="ECO:0000256" key="3">
    <source>
        <dbReference type="ARBA" id="ARBA00022695"/>
    </source>
</evidence>
<keyword evidence="12" id="KW-1185">Reference proteome</keyword>
<keyword evidence="3 11" id="KW-0548">Nucleotidyltransferase</keyword>
<evidence type="ECO:0000256" key="5">
    <source>
        <dbReference type="ARBA" id="ARBA00022840"/>
    </source>
</evidence>
<evidence type="ECO:0000313" key="12">
    <source>
        <dbReference type="Proteomes" id="UP000637628"/>
    </source>
</evidence>
<protein>
    <recommendedName>
        <fullName evidence="9">Pantetheine-phosphate adenylyltransferase</fullName>
        <ecNumber evidence="9">2.7.7.3</ecNumber>
    </recommendedName>
</protein>
<keyword evidence="2" id="KW-0808">Transferase</keyword>
<accession>A0ABQ3Z4F6</accession>
<feature type="domain" description="Cytidyltransferase-like" evidence="10">
    <location>
        <begin position="6"/>
        <end position="132"/>
    </location>
</feature>
<dbReference type="RefSeq" id="WP_203731717.1">
    <property type="nucleotide sequence ID" value="NZ_BAAATX010000021.1"/>
</dbReference>
<dbReference type="Gene3D" id="3.40.50.620">
    <property type="entry name" value="HUPs"/>
    <property type="match status" value="1"/>
</dbReference>
<evidence type="ECO:0000256" key="1">
    <source>
        <dbReference type="ARBA" id="ARBA00022490"/>
    </source>
</evidence>
<dbReference type="SUPFAM" id="SSF52374">
    <property type="entry name" value="Nucleotidylyl transferase"/>
    <property type="match status" value="1"/>
</dbReference>
<dbReference type="InterPro" id="IPR001980">
    <property type="entry name" value="PPAT"/>
</dbReference>
<evidence type="ECO:0000256" key="2">
    <source>
        <dbReference type="ARBA" id="ARBA00022679"/>
    </source>
</evidence>
<evidence type="ECO:0000256" key="6">
    <source>
        <dbReference type="ARBA" id="ARBA00022842"/>
    </source>
</evidence>
<dbReference type="Proteomes" id="UP000637628">
    <property type="component" value="Unassembled WGS sequence"/>
</dbReference>
<keyword evidence="7" id="KW-0173">Coenzyme A biosynthesis</keyword>
<dbReference type="EC" id="2.7.7.3" evidence="9"/>
<evidence type="ECO:0000313" key="11">
    <source>
        <dbReference type="EMBL" id="GIE04719.1"/>
    </source>
</evidence>
<dbReference type="EMBL" id="BOML01000050">
    <property type="protein sequence ID" value="GIE04719.1"/>
    <property type="molecule type" value="Genomic_DNA"/>
</dbReference>
<name>A0ABQ3Z4F6_9ACTN</name>
<dbReference type="InterPro" id="IPR014729">
    <property type="entry name" value="Rossmann-like_a/b/a_fold"/>
</dbReference>
<sequence length="134" mass="14529">MPARAVYPGTFDPFTPGHRDIVDRARRLFDAVTVLVAVNADKQPTTTQTERLTALRDSLPAAWTNVTVTAWSGLTAAFCRAHGYDVIIRGVRGPADLPHEYQLAAMNETLGITTLLLPARPELARVSSTAVRGC</sequence>
<evidence type="ECO:0000256" key="8">
    <source>
        <dbReference type="ARBA" id="ARBA00029346"/>
    </source>
</evidence>
<evidence type="ECO:0000256" key="4">
    <source>
        <dbReference type="ARBA" id="ARBA00022741"/>
    </source>
</evidence>
<dbReference type="InterPro" id="IPR004821">
    <property type="entry name" value="Cyt_trans-like"/>
</dbReference>
<evidence type="ECO:0000256" key="9">
    <source>
        <dbReference type="NCBIfam" id="TIGR01510"/>
    </source>
</evidence>
<dbReference type="PANTHER" id="PTHR21342:SF1">
    <property type="entry name" value="PHOSPHOPANTETHEINE ADENYLYLTRANSFERASE"/>
    <property type="match status" value="1"/>
</dbReference>
<comment type="catalytic activity">
    <reaction evidence="8">
        <text>(R)-4'-phosphopantetheine + ATP + H(+) = 3'-dephospho-CoA + diphosphate</text>
        <dbReference type="Rhea" id="RHEA:19801"/>
        <dbReference type="ChEBI" id="CHEBI:15378"/>
        <dbReference type="ChEBI" id="CHEBI:30616"/>
        <dbReference type="ChEBI" id="CHEBI:33019"/>
        <dbReference type="ChEBI" id="CHEBI:57328"/>
        <dbReference type="ChEBI" id="CHEBI:61723"/>
        <dbReference type="EC" id="2.7.7.3"/>
    </reaction>
</comment>
<keyword evidence="6" id="KW-0460">Magnesium</keyword>
<organism evidence="11 12">
    <name type="scientific">Paractinoplanes durhamensis</name>
    <dbReference type="NCBI Taxonomy" id="113563"/>
    <lineage>
        <taxon>Bacteria</taxon>
        <taxon>Bacillati</taxon>
        <taxon>Actinomycetota</taxon>
        <taxon>Actinomycetes</taxon>
        <taxon>Micromonosporales</taxon>
        <taxon>Micromonosporaceae</taxon>
        <taxon>Paractinoplanes</taxon>
    </lineage>
</organism>
<dbReference type="NCBIfam" id="TIGR01510">
    <property type="entry name" value="coaD_prev_kdtB"/>
    <property type="match status" value="1"/>
</dbReference>
<keyword evidence="4" id="KW-0547">Nucleotide-binding</keyword>
<proteinExistence type="predicted"/>
<dbReference type="PRINTS" id="PR01020">
    <property type="entry name" value="LPSBIOSNTHSS"/>
</dbReference>
<reference evidence="11 12" key="1">
    <citation type="submission" date="2021-01" db="EMBL/GenBank/DDBJ databases">
        <title>Whole genome shotgun sequence of Actinoplanes durhamensis NBRC 14914.</title>
        <authorList>
            <person name="Komaki H."/>
            <person name="Tamura T."/>
        </authorList>
    </citation>
    <scope>NUCLEOTIDE SEQUENCE [LARGE SCALE GENOMIC DNA]</scope>
    <source>
        <strain evidence="11 12">NBRC 14914</strain>
    </source>
</reference>